<dbReference type="Gene3D" id="2.10.25.10">
    <property type="entry name" value="Laminin"/>
    <property type="match status" value="5"/>
</dbReference>
<dbReference type="eggNOG" id="KOG3509">
    <property type="taxonomic scope" value="Eukaryota"/>
</dbReference>
<dbReference type="FunFam" id="2.10.25.10:FF:000172">
    <property type="entry name" value="FAT atypical cadherin 3"/>
    <property type="match status" value="1"/>
</dbReference>
<keyword evidence="6" id="KW-0325">Glycoprotein</keyword>
<dbReference type="InParanoid" id="F4WZ61"/>
<dbReference type="SMART" id="SM00181">
    <property type="entry name" value="EGF"/>
    <property type="match status" value="3"/>
</dbReference>
<dbReference type="InterPro" id="IPR013320">
    <property type="entry name" value="ConA-like_dom_sf"/>
</dbReference>
<evidence type="ECO:0000313" key="13">
    <source>
        <dbReference type="EMBL" id="EGI60512.1"/>
    </source>
</evidence>
<feature type="domain" description="EGF-like" evidence="11">
    <location>
        <begin position="196"/>
        <end position="233"/>
    </location>
</feature>
<dbReference type="GO" id="GO:0001764">
    <property type="term" value="P:neuron migration"/>
    <property type="evidence" value="ECO:0007669"/>
    <property type="project" value="UniProtKB-ARBA"/>
</dbReference>
<dbReference type="STRING" id="103372.F4WZ61"/>
<dbReference type="InterPro" id="IPR002049">
    <property type="entry name" value="LE_dom"/>
</dbReference>
<dbReference type="FunCoup" id="F4WZ61">
    <property type="interactions" value="22"/>
</dbReference>
<evidence type="ECO:0000256" key="2">
    <source>
        <dbReference type="ARBA" id="ARBA00022536"/>
    </source>
</evidence>
<dbReference type="InterPro" id="IPR001881">
    <property type="entry name" value="EGF-like_Ca-bd_dom"/>
</dbReference>
<evidence type="ECO:0000256" key="9">
    <source>
        <dbReference type="SAM" id="MobiDB-lite"/>
    </source>
</evidence>
<dbReference type="Gene3D" id="2.60.120.200">
    <property type="match status" value="2"/>
</dbReference>
<dbReference type="GO" id="GO:0016358">
    <property type="term" value="P:dendrite development"/>
    <property type="evidence" value="ECO:0007669"/>
    <property type="project" value="UniProtKB-ARBA"/>
</dbReference>
<evidence type="ECO:0000313" key="14">
    <source>
        <dbReference type="Proteomes" id="UP000007755"/>
    </source>
</evidence>
<evidence type="ECO:0000256" key="8">
    <source>
        <dbReference type="PROSITE-ProRule" id="PRU00460"/>
    </source>
</evidence>
<dbReference type="PANTHER" id="PTHR15036">
    <property type="entry name" value="PIKACHURIN-LIKE PROTEIN"/>
    <property type="match status" value="1"/>
</dbReference>
<evidence type="ECO:0000259" key="12">
    <source>
        <dbReference type="PROSITE" id="PS50027"/>
    </source>
</evidence>
<accession>F4WZ61</accession>
<dbReference type="SMART" id="SM00282">
    <property type="entry name" value="LamG"/>
    <property type="match status" value="1"/>
</dbReference>
<dbReference type="Proteomes" id="UP000007755">
    <property type="component" value="Unassembled WGS sequence"/>
</dbReference>
<feature type="disulfide bond" evidence="7">
    <location>
        <begin position="223"/>
        <end position="232"/>
    </location>
</feature>
<keyword evidence="5 7" id="KW-1015">Disulfide bond</keyword>
<dbReference type="FunFam" id="2.10.25.10:FF:000180">
    <property type="entry name" value="Netrin G2"/>
    <property type="match status" value="1"/>
</dbReference>
<keyword evidence="1" id="KW-0217">Developmental protein</keyword>
<keyword evidence="14" id="KW-1185">Reference proteome</keyword>
<dbReference type="CDD" id="cd00110">
    <property type="entry name" value="LamG"/>
    <property type="match status" value="2"/>
</dbReference>
<dbReference type="InterPro" id="IPR000742">
    <property type="entry name" value="EGF"/>
</dbReference>
<protein>
    <submittedName>
        <fullName evidence="13">Agrin</fullName>
    </submittedName>
</protein>
<evidence type="ECO:0000256" key="6">
    <source>
        <dbReference type="ARBA" id="ARBA00023180"/>
    </source>
</evidence>
<dbReference type="PANTHER" id="PTHR15036:SF85">
    <property type="entry name" value="SP2353, ISOFORM A"/>
    <property type="match status" value="1"/>
</dbReference>
<keyword evidence="2 7" id="KW-0245">EGF-like domain</keyword>
<feature type="disulfide bond" evidence="8">
    <location>
        <begin position="87"/>
        <end position="104"/>
    </location>
</feature>
<dbReference type="PROSITE" id="PS50026">
    <property type="entry name" value="EGF_3"/>
    <property type="match status" value="2"/>
</dbReference>
<dbReference type="GO" id="GO:0016020">
    <property type="term" value="C:membrane"/>
    <property type="evidence" value="ECO:0007669"/>
    <property type="project" value="UniProtKB-SubCell"/>
</dbReference>
<dbReference type="GO" id="GO:0048646">
    <property type="term" value="P:anatomical structure formation involved in morphogenesis"/>
    <property type="evidence" value="ECO:0007669"/>
    <property type="project" value="UniProtKB-ARBA"/>
</dbReference>
<name>F4WZ61_ACREC</name>
<dbReference type="InterPro" id="IPR050372">
    <property type="entry name" value="Neurexin-related_CASP"/>
</dbReference>
<keyword evidence="3" id="KW-0732">Signal</keyword>
<feature type="disulfide bond" evidence="7">
    <location>
        <begin position="489"/>
        <end position="498"/>
    </location>
</feature>
<dbReference type="OrthoDB" id="88467at2759"/>
<dbReference type="InterPro" id="IPR001791">
    <property type="entry name" value="Laminin_G"/>
</dbReference>
<evidence type="ECO:0000256" key="7">
    <source>
        <dbReference type="PROSITE-ProRule" id="PRU00076"/>
    </source>
</evidence>
<dbReference type="GO" id="GO:0005576">
    <property type="term" value="C:extracellular region"/>
    <property type="evidence" value="ECO:0007669"/>
    <property type="project" value="UniProtKB-ARBA"/>
</dbReference>
<dbReference type="CDD" id="cd00054">
    <property type="entry name" value="EGF_CA"/>
    <property type="match status" value="1"/>
</dbReference>
<dbReference type="SMART" id="SM00180">
    <property type="entry name" value="EGF_Lam"/>
    <property type="match status" value="2"/>
</dbReference>
<reference evidence="13" key="1">
    <citation type="submission" date="2011-02" db="EMBL/GenBank/DDBJ databases">
        <title>The genome of the leaf-cutting ant Acromyrmex echinatior suggests key adaptations to social evolution and fungus farming.</title>
        <authorList>
            <person name="Nygaard S."/>
            <person name="Zhang G."/>
        </authorList>
    </citation>
    <scope>NUCLEOTIDE SEQUENCE</scope>
</reference>
<feature type="domain" description="EGF-like" evidence="11">
    <location>
        <begin position="462"/>
        <end position="499"/>
    </location>
</feature>
<evidence type="ECO:0000256" key="3">
    <source>
        <dbReference type="ARBA" id="ARBA00022729"/>
    </source>
</evidence>
<feature type="region of interest" description="Disordered" evidence="9">
    <location>
        <begin position="1"/>
        <end position="21"/>
    </location>
</feature>
<evidence type="ECO:0000256" key="1">
    <source>
        <dbReference type="ARBA" id="ARBA00022473"/>
    </source>
</evidence>
<dbReference type="PRINTS" id="PR00011">
    <property type="entry name" value="EGFLAMININ"/>
</dbReference>
<evidence type="ECO:0000256" key="5">
    <source>
        <dbReference type="ARBA" id="ARBA00023157"/>
    </source>
</evidence>
<dbReference type="AlphaFoldDB" id="F4WZ61"/>
<dbReference type="GO" id="GO:0048667">
    <property type="term" value="P:cell morphogenesis involved in neuron differentiation"/>
    <property type="evidence" value="ECO:0007669"/>
    <property type="project" value="UniProtKB-ARBA"/>
</dbReference>
<evidence type="ECO:0000259" key="10">
    <source>
        <dbReference type="PROSITE" id="PS50025"/>
    </source>
</evidence>
<dbReference type="Pfam" id="PF02210">
    <property type="entry name" value="Laminin_G_2"/>
    <property type="match status" value="1"/>
</dbReference>
<feature type="domain" description="Laminin G" evidence="10">
    <location>
        <begin position="549"/>
        <end position="708"/>
    </location>
</feature>
<dbReference type="SMART" id="SM00179">
    <property type="entry name" value="EGF_CA"/>
    <property type="match status" value="2"/>
</dbReference>
<dbReference type="PROSITE" id="PS50027">
    <property type="entry name" value="EGF_LAM_2"/>
    <property type="match status" value="1"/>
</dbReference>
<evidence type="ECO:0000259" key="11">
    <source>
        <dbReference type="PROSITE" id="PS50026"/>
    </source>
</evidence>
<comment type="caution">
    <text evidence="7">Lacks conserved residue(s) required for the propagation of feature annotation.</text>
</comment>
<feature type="disulfide bond" evidence="8">
    <location>
        <begin position="85"/>
        <end position="97"/>
    </location>
</feature>
<dbReference type="CDD" id="cd00055">
    <property type="entry name" value="EGF_Lam"/>
    <property type="match status" value="2"/>
</dbReference>
<sequence>MEVKPCNGDPPLVDSEGKEYDCGSGPERKDCPSNSYCHQTTRFARCCKKVHGIQVVKCADSWHGCCPDGKTAALGPDGAGCPSLCGCNRLGSVSDTCNPETGQCECKPGVGGLKCDRCMPGYWGLPKISEGHQGCIPCGCSLFGSVREDCEQMTGRCVCKPDIQGQKCTICNDHNKILTSTGCYSANYVPVTPTQEFRACLSYPCHMTSTCIDLPSATFVCICRPNYTGLLCDEEINKRDYEIPSFDGKSYVRMNRLKAYHKFSIEVEFKTYADNGIILYNQQKNDGSGDFVSLAIVDGVYDNIGTNHGLLGCIRKLKINRNNIDLHVGHDRDVLESYRVKECGDNACANLPCQNGATCQPIFEEDLCNGRDCRRLQKRGKNKNRGGNGKSGGVNIVRCKGSHCTSIDQKRTKKNARRGEYVSELQYDKNYDHGNYAVEKYDPPDYRCICPPQFTGRNCEESLDPCVGEPCQNGATCDILPQGGYVCKCPPSRTGEHCEILMGYDVSGTEISERPVRFEGDNFLQFKHRYGRSTNSTNTTLGEYFEESYSDYDLEEDDDYEYDNYDYTERRGQQSNKFELRLRTIHPDGLIAWVGRGKLEHLFLSLHDGHVVLTYKSKIDEEISVKSKERVDDGVFHHIRASRRRKACTIQIDENMPVKVSMETTLLTTNGKVFVGGKPGHRGIKGCVTDFIVDKRRLQLTRRKIDFCHDNDV</sequence>
<dbReference type="Pfam" id="PF00053">
    <property type="entry name" value="EGF_laminin"/>
    <property type="match status" value="2"/>
</dbReference>
<proteinExistence type="predicted"/>
<keyword evidence="4" id="KW-0677">Repeat</keyword>
<keyword evidence="8" id="KW-0424">Laminin EGF-like domain</keyword>
<feature type="domain" description="Laminin EGF-like" evidence="12">
    <location>
        <begin position="85"/>
        <end position="137"/>
    </location>
</feature>
<organism evidence="14">
    <name type="scientific">Acromyrmex echinatior</name>
    <name type="common">Panamanian leafcutter ant</name>
    <name type="synonym">Acromyrmex octospinosus echinatior</name>
    <dbReference type="NCBI Taxonomy" id="103372"/>
    <lineage>
        <taxon>Eukaryota</taxon>
        <taxon>Metazoa</taxon>
        <taxon>Ecdysozoa</taxon>
        <taxon>Arthropoda</taxon>
        <taxon>Hexapoda</taxon>
        <taxon>Insecta</taxon>
        <taxon>Pterygota</taxon>
        <taxon>Neoptera</taxon>
        <taxon>Endopterygota</taxon>
        <taxon>Hymenoptera</taxon>
        <taxon>Apocrita</taxon>
        <taxon>Aculeata</taxon>
        <taxon>Formicoidea</taxon>
        <taxon>Formicidae</taxon>
        <taxon>Myrmicinae</taxon>
        <taxon>Acromyrmex</taxon>
    </lineage>
</organism>
<dbReference type="GO" id="GO:0043005">
    <property type="term" value="C:neuron projection"/>
    <property type="evidence" value="ECO:0007669"/>
    <property type="project" value="UniProtKB-ARBA"/>
</dbReference>
<gene>
    <name evidence="13" type="ORF">G5I_11338</name>
</gene>
<dbReference type="SUPFAM" id="SSF57196">
    <property type="entry name" value="EGF/Laminin"/>
    <property type="match status" value="3"/>
</dbReference>
<dbReference type="Pfam" id="PF00008">
    <property type="entry name" value="EGF"/>
    <property type="match status" value="2"/>
</dbReference>
<dbReference type="GO" id="GO:0005509">
    <property type="term" value="F:calcium ion binding"/>
    <property type="evidence" value="ECO:0007669"/>
    <property type="project" value="InterPro"/>
</dbReference>
<feature type="disulfide bond" evidence="8">
    <location>
        <begin position="106"/>
        <end position="115"/>
    </location>
</feature>
<evidence type="ECO:0000256" key="4">
    <source>
        <dbReference type="ARBA" id="ARBA00022737"/>
    </source>
</evidence>
<dbReference type="EMBL" id="GL888470">
    <property type="protein sequence ID" value="EGI60512.1"/>
    <property type="molecule type" value="Genomic_DNA"/>
</dbReference>
<dbReference type="PROSITE" id="PS01248">
    <property type="entry name" value="EGF_LAM_1"/>
    <property type="match status" value="1"/>
</dbReference>
<dbReference type="GO" id="GO:0009887">
    <property type="term" value="P:animal organ morphogenesis"/>
    <property type="evidence" value="ECO:0007669"/>
    <property type="project" value="UniProtKB-ARBA"/>
</dbReference>
<dbReference type="PROSITE" id="PS50025">
    <property type="entry name" value="LAM_G_DOMAIN"/>
    <property type="match status" value="1"/>
</dbReference>
<dbReference type="PROSITE" id="PS00022">
    <property type="entry name" value="EGF_1"/>
    <property type="match status" value="3"/>
</dbReference>
<dbReference type="SUPFAM" id="SSF49899">
    <property type="entry name" value="Concanavalin A-like lectins/glucanases"/>
    <property type="match status" value="2"/>
</dbReference>